<name>A0A1F4ZAP5_9BACT</name>
<dbReference type="GO" id="GO:0016757">
    <property type="term" value="F:glycosyltransferase activity"/>
    <property type="evidence" value="ECO:0007669"/>
    <property type="project" value="InterPro"/>
</dbReference>
<evidence type="ECO:0000313" key="4">
    <source>
        <dbReference type="Proteomes" id="UP000177080"/>
    </source>
</evidence>
<dbReference type="PANTHER" id="PTHR46401:SF2">
    <property type="entry name" value="GLYCOSYLTRANSFERASE WBBK-RELATED"/>
    <property type="match status" value="1"/>
</dbReference>
<sequence>MKIAFLSYYSGQVHRGAETFVHELSTRLRNYSHQVSIHKNIFDRVNPDVQIVISTNGRLDVVLAKLWCLTHGAKLIISGQSGLGWDDKLNLWVFPDAFVGLTDYQCRWARRINPFVNIVKIPNGVDLKTFNPNIKPLKISLKKPVILNVAALEPNKRQNLLLKAAVNFSVLLVGKGTGKYFTHAQMPHVYTACDLFSYPTSSAESFGIVLLEAMASGLPVVTTSDPIRREIVGDAGLFVDPTDTQSFTTALNQALMIDWGDRPRQQASKFSWDSIALKYHQLCQKLIS</sequence>
<organism evidence="3 4">
    <name type="scientific">Candidatus Amesbacteria bacterium RIFCSPLOWO2_01_FULL_48_25</name>
    <dbReference type="NCBI Taxonomy" id="1797259"/>
    <lineage>
        <taxon>Bacteria</taxon>
        <taxon>Candidatus Amesiibacteriota</taxon>
    </lineage>
</organism>
<reference evidence="3 4" key="1">
    <citation type="journal article" date="2016" name="Nat. Commun.">
        <title>Thousands of microbial genomes shed light on interconnected biogeochemical processes in an aquifer system.</title>
        <authorList>
            <person name="Anantharaman K."/>
            <person name="Brown C.T."/>
            <person name="Hug L.A."/>
            <person name="Sharon I."/>
            <person name="Castelle C.J."/>
            <person name="Probst A.J."/>
            <person name="Thomas B.C."/>
            <person name="Singh A."/>
            <person name="Wilkins M.J."/>
            <person name="Karaoz U."/>
            <person name="Brodie E.L."/>
            <person name="Williams K.H."/>
            <person name="Hubbard S.S."/>
            <person name="Banfield J.F."/>
        </authorList>
    </citation>
    <scope>NUCLEOTIDE SEQUENCE [LARGE SCALE GENOMIC DNA]</scope>
</reference>
<dbReference type="PANTHER" id="PTHR46401">
    <property type="entry name" value="GLYCOSYLTRANSFERASE WBBK-RELATED"/>
    <property type="match status" value="1"/>
</dbReference>
<dbReference type="EMBL" id="MEXN01000006">
    <property type="protein sequence ID" value="OGD03460.1"/>
    <property type="molecule type" value="Genomic_DNA"/>
</dbReference>
<dbReference type="SUPFAM" id="SSF53756">
    <property type="entry name" value="UDP-Glycosyltransferase/glycogen phosphorylase"/>
    <property type="match status" value="1"/>
</dbReference>
<evidence type="ECO:0000259" key="2">
    <source>
        <dbReference type="Pfam" id="PF00534"/>
    </source>
</evidence>
<feature type="domain" description="Glycosyl transferase family 1" evidence="2">
    <location>
        <begin position="183"/>
        <end position="256"/>
    </location>
</feature>
<proteinExistence type="predicted"/>
<dbReference type="CDD" id="cd03801">
    <property type="entry name" value="GT4_PimA-like"/>
    <property type="match status" value="1"/>
</dbReference>
<evidence type="ECO:0000256" key="1">
    <source>
        <dbReference type="ARBA" id="ARBA00022679"/>
    </source>
</evidence>
<dbReference type="Proteomes" id="UP000177080">
    <property type="component" value="Unassembled WGS sequence"/>
</dbReference>
<gene>
    <name evidence="3" type="ORF">A2989_02420</name>
</gene>
<dbReference type="Pfam" id="PF00534">
    <property type="entry name" value="Glycos_transf_1"/>
    <property type="match status" value="1"/>
</dbReference>
<dbReference type="GO" id="GO:0009103">
    <property type="term" value="P:lipopolysaccharide biosynthetic process"/>
    <property type="evidence" value="ECO:0007669"/>
    <property type="project" value="TreeGrafter"/>
</dbReference>
<comment type="caution">
    <text evidence="3">The sequence shown here is derived from an EMBL/GenBank/DDBJ whole genome shotgun (WGS) entry which is preliminary data.</text>
</comment>
<dbReference type="AlphaFoldDB" id="A0A1F4ZAP5"/>
<keyword evidence="1" id="KW-0808">Transferase</keyword>
<accession>A0A1F4ZAP5</accession>
<protein>
    <recommendedName>
        <fullName evidence="2">Glycosyl transferase family 1 domain-containing protein</fullName>
    </recommendedName>
</protein>
<dbReference type="Gene3D" id="3.40.50.2000">
    <property type="entry name" value="Glycogen Phosphorylase B"/>
    <property type="match status" value="2"/>
</dbReference>
<dbReference type="InterPro" id="IPR001296">
    <property type="entry name" value="Glyco_trans_1"/>
</dbReference>
<evidence type="ECO:0000313" key="3">
    <source>
        <dbReference type="EMBL" id="OGD03460.1"/>
    </source>
</evidence>
<dbReference type="STRING" id="1797259.A2989_02420"/>